<accession>A0A016U4K0</accession>
<evidence type="ECO:0000313" key="2">
    <source>
        <dbReference type="Proteomes" id="UP000024635"/>
    </source>
</evidence>
<sequence length="119" mass="14153">MLTKAAERKLVSAQRAMEKSMITIRLPDRRTNAWIRGVTKVKDAVYTAKEREWANGIWSLRLYLVLIKIVFSLKLIKNEWIDCNDISHVTPCYRAHFLKIWAFRQNRIENCRCILLYII</sequence>
<reference evidence="2" key="1">
    <citation type="journal article" date="2015" name="Nat. Genet.">
        <title>The genome and transcriptome of the zoonotic hookworm Ancylostoma ceylanicum identify infection-specific gene families.</title>
        <authorList>
            <person name="Schwarz E.M."/>
            <person name="Hu Y."/>
            <person name="Antoshechkin I."/>
            <person name="Miller M.M."/>
            <person name="Sternberg P.W."/>
            <person name="Aroian R.V."/>
        </authorList>
    </citation>
    <scope>NUCLEOTIDE SEQUENCE</scope>
    <source>
        <strain evidence="2">HY135</strain>
    </source>
</reference>
<dbReference type="AlphaFoldDB" id="A0A016U4K0"/>
<protein>
    <submittedName>
        <fullName evidence="1">Uncharacterized protein</fullName>
    </submittedName>
</protein>
<gene>
    <name evidence="1" type="primary">Acey_s0059.g3043</name>
    <name evidence="1" type="ORF">Y032_0059g3043</name>
</gene>
<dbReference type="Proteomes" id="UP000024635">
    <property type="component" value="Unassembled WGS sequence"/>
</dbReference>
<name>A0A016U4K0_9BILA</name>
<evidence type="ECO:0000313" key="1">
    <source>
        <dbReference type="EMBL" id="EYC09772.1"/>
    </source>
</evidence>
<comment type="caution">
    <text evidence="1">The sequence shown here is derived from an EMBL/GenBank/DDBJ whole genome shotgun (WGS) entry which is preliminary data.</text>
</comment>
<organism evidence="1 2">
    <name type="scientific">Ancylostoma ceylanicum</name>
    <dbReference type="NCBI Taxonomy" id="53326"/>
    <lineage>
        <taxon>Eukaryota</taxon>
        <taxon>Metazoa</taxon>
        <taxon>Ecdysozoa</taxon>
        <taxon>Nematoda</taxon>
        <taxon>Chromadorea</taxon>
        <taxon>Rhabditida</taxon>
        <taxon>Rhabditina</taxon>
        <taxon>Rhabditomorpha</taxon>
        <taxon>Strongyloidea</taxon>
        <taxon>Ancylostomatidae</taxon>
        <taxon>Ancylostomatinae</taxon>
        <taxon>Ancylostoma</taxon>
    </lineage>
</organism>
<keyword evidence="2" id="KW-1185">Reference proteome</keyword>
<proteinExistence type="predicted"/>
<dbReference type="EMBL" id="JARK01001395">
    <property type="protein sequence ID" value="EYC09772.1"/>
    <property type="molecule type" value="Genomic_DNA"/>
</dbReference>